<gene>
    <name evidence="1" type="ORF">LCGC14_1496950</name>
</gene>
<dbReference type="AlphaFoldDB" id="A0A0F9M6Q8"/>
<evidence type="ECO:0000313" key="1">
    <source>
        <dbReference type="EMBL" id="KKM64872.1"/>
    </source>
</evidence>
<proteinExistence type="predicted"/>
<organism evidence="1">
    <name type="scientific">marine sediment metagenome</name>
    <dbReference type="NCBI Taxonomy" id="412755"/>
    <lineage>
        <taxon>unclassified sequences</taxon>
        <taxon>metagenomes</taxon>
        <taxon>ecological metagenomes</taxon>
    </lineage>
</organism>
<accession>A0A0F9M6Q8</accession>
<dbReference type="EMBL" id="LAZR01010819">
    <property type="protein sequence ID" value="KKM64872.1"/>
    <property type="molecule type" value="Genomic_DNA"/>
</dbReference>
<sequence>MKIKLIFAWYDFWVGLFYDRKKRVLYIFPIPTVGIKLNFQMRKVAKVDECPICGSDDLFSFQQTHYKCRECDCKFTN</sequence>
<comment type="caution">
    <text evidence="1">The sequence shown here is derived from an EMBL/GenBank/DDBJ whole genome shotgun (WGS) entry which is preliminary data.</text>
</comment>
<reference evidence="1" key="1">
    <citation type="journal article" date="2015" name="Nature">
        <title>Complex archaea that bridge the gap between prokaryotes and eukaryotes.</title>
        <authorList>
            <person name="Spang A."/>
            <person name="Saw J.H."/>
            <person name="Jorgensen S.L."/>
            <person name="Zaremba-Niedzwiedzka K."/>
            <person name="Martijn J."/>
            <person name="Lind A.E."/>
            <person name="van Eijk R."/>
            <person name="Schleper C."/>
            <person name="Guy L."/>
            <person name="Ettema T.J."/>
        </authorList>
    </citation>
    <scope>NUCLEOTIDE SEQUENCE</scope>
</reference>
<protein>
    <submittedName>
        <fullName evidence="1">Uncharacterized protein</fullName>
    </submittedName>
</protein>
<name>A0A0F9M6Q8_9ZZZZ</name>